<dbReference type="Proteomes" id="UP000632377">
    <property type="component" value="Unassembled WGS sequence"/>
</dbReference>
<evidence type="ECO:0000259" key="4">
    <source>
        <dbReference type="PROSITE" id="PS50949"/>
    </source>
</evidence>
<comment type="caution">
    <text evidence="5">The sequence shown here is derived from an EMBL/GenBank/DDBJ whole genome shotgun (WGS) entry which is preliminary data.</text>
</comment>
<dbReference type="PANTHER" id="PTHR38445:SF7">
    <property type="entry name" value="GNTR-FAMILY TRANSCRIPTIONAL REGULATOR"/>
    <property type="match status" value="1"/>
</dbReference>
<evidence type="ECO:0000313" key="6">
    <source>
        <dbReference type="Proteomes" id="UP000632377"/>
    </source>
</evidence>
<dbReference type="PROSITE" id="PS50949">
    <property type="entry name" value="HTH_GNTR"/>
    <property type="match status" value="1"/>
</dbReference>
<organism evidence="5 6">
    <name type="scientific">Clostridium rhizosphaerae</name>
    <dbReference type="NCBI Taxonomy" id="2803861"/>
    <lineage>
        <taxon>Bacteria</taxon>
        <taxon>Bacillati</taxon>
        <taxon>Bacillota</taxon>
        <taxon>Clostridia</taxon>
        <taxon>Eubacteriales</taxon>
        <taxon>Clostridiaceae</taxon>
        <taxon>Clostridium</taxon>
    </lineage>
</organism>
<sequence>MNIVVSFFSQVPIYEQIQNQIKELVLTGDLKPGEALPSMRLMAKDLKVSLITVRRAYEELEHEGVITTLHGRGCFVSDINVDKIKEINMNMLKERLEEIVVFSKTCGISKEEFKNMLDEMYEVDK</sequence>
<accession>A0ABS1TD92</accession>
<dbReference type="CDD" id="cd07377">
    <property type="entry name" value="WHTH_GntR"/>
    <property type="match status" value="1"/>
</dbReference>
<gene>
    <name evidence="5" type="ORF">JK636_16535</name>
</gene>
<evidence type="ECO:0000313" key="5">
    <source>
        <dbReference type="EMBL" id="MBL4937337.1"/>
    </source>
</evidence>
<dbReference type="SUPFAM" id="SSF46785">
    <property type="entry name" value="Winged helix' DNA-binding domain"/>
    <property type="match status" value="1"/>
</dbReference>
<evidence type="ECO:0000256" key="2">
    <source>
        <dbReference type="ARBA" id="ARBA00023125"/>
    </source>
</evidence>
<evidence type="ECO:0000256" key="3">
    <source>
        <dbReference type="ARBA" id="ARBA00023163"/>
    </source>
</evidence>
<dbReference type="InterPro" id="IPR036390">
    <property type="entry name" value="WH_DNA-bd_sf"/>
</dbReference>
<reference evidence="5 6" key="1">
    <citation type="submission" date="2021-01" db="EMBL/GenBank/DDBJ databases">
        <title>Genome public.</title>
        <authorList>
            <person name="Liu C."/>
            <person name="Sun Q."/>
        </authorList>
    </citation>
    <scope>NUCLEOTIDE SEQUENCE [LARGE SCALE GENOMIC DNA]</scope>
    <source>
        <strain evidence="5 6">YIM B02515</strain>
    </source>
</reference>
<keyword evidence="2" id="KW-0238">DNA-binding</keyword>
<evidence type="ECO:0000256" key="1">
    <source>
        <dbReference type="ARBA" id="ARBA00023015"/>
    </source>
</evidence>
<dbReference type="SMART" id="SM00345">
    <property type="entry name" value="HTH_GNTR"/>
    <property type="match status" value="1"/>
</dbReference>
<dbReference type="Gene3D" id="1.10.10.10">
    <property type="entry name" value="Winged helix-like DNA-binding domain superfamily/Winged helix DNA-binding domain"/>
    <property type="match status" value="1"/>
</dbReference>
<name>A0ABS1TD92_9CLOT</name>
<dbReference type="RefSeq" id="WP_202750091.1">
    <property type="nucleotide sequence ID" value="NZ_JAESWC010000014.1"/>
</dbReference>
<keyword evidence="3" id="KW-0804">Transcription</keyword>
<proteinExistence type="predicted"/>
<dbReference type="InterPro" id="IPR036388">
    <property type="entry name" value="WH-like_DNA-bd_sf"/>
</dbReference>
<dbReference type="Pfam" id="PF00392">
    <property type="entry name" value="GntR"/>
    <property type="match status" value="1"/>
</dbReference>
<dbReference type="InterPro" id="IPR000524">
    <property type="entry name" value="Tscrpt_reg_HTH_GntR"/>
</dbReference>
<dbReference type="EMBL" id="JAESWC010000014">
    <property type="protein sequence ID" value="MBL4937337.1"/>
    <property type="molecule type" value="Genomic_DNA"/>
</dbReference>
<keyword evidence="6" id="KW-1185">Reference proteome</keyword>
<protein>
    <submittedName>
        <fullName evidence="5">GntR family transcriptional regulator</fullName>
    </submittedName>
</protein>
<dbReference type="PANTHER" id="PTHR38445">
    <property type="entry name" value="HTH-TYPE TRANSCRIPTIONAL REPRESSOR YTRA"/>
    <property type="match status" value="1"/>
</dbReference>
<keyword evidence="1" id="KW-0805">Transcription regulation</keyword>
<feature type="domain" description="HTH gntR-type" evidence="4">
    <location>
        <begin position="11"/>
        <end position="79"/>
    </location>
</feature>